<dbReference type="InterPro" id="IPR000203">
    <property type="entry name" value="GPS"/>
</dbReference>
<feature type="region of interest" description="Disordered" evidence="5">
    <location>
        <begin position="714"/>
        <end position="742"/>
    </location>
</feature>
<dbReference type="EMBL" id="CAJOBS010000091">
    <property type="protein sequence ID" value="CAF4492841.1"/>
    <property type="molecule type" value="Genomic_DNA"/>
</dbReference>
<evidence type="ECO:0000256" key="6">
    <source>
        <dbReference type="SAM" id="Phobius"/>
    </source>
</evidence>
<keyword evidence="4 6" id="KW-0472">Membrane</keyword>
<dbReference type="InterPro" id="IPR046338">
    <property type="entry name" value="GAIN_dom_sf"/>
</dbReference>
<feature type="transmembrane region" description="Helical" evidence="6">
    <location>
        <begin position="434"/>
        <end position="456"/>
    </location>
</feature>
<accession>A0A820UYI3</accession>
<dbReference type="SMART" id="SM00303">
    <property type="entry name" value="GPS"/>
    <property type="match status" value="1"/>
</dbReference>
<evidence type="ECO:0000256" key="4">
    <source>
        <dbReference type="ARBA" id="ARBA00023136"/>
    </source>
</evidence>
<dbReference type="PANTHER" id="PTHR12011">
    <property type="entry name" value="ADHESION G-PROTEIN COUPLED RECEPTOR"/>
    <property type="match status" value="1"/>
</dbReference>
<sequence length="764" mass="86185">MLVTISQVLYILYPLIISYNIAVLNCEIFNDNSPDAWIDIKNANLFMQIMEPRIFASGDTSETTTDITMTSMEITIIMTSEVTTASSTMEYSLSTFTTSNDISTISGTSASADYVTSTIQSTTIDGTPTTFNPDNSTYSTSTQTVTTTTTTTAGFNHLFPETCLSITLVPWINGTCIEKSQAREGAVNILRDNNATSSGKAEALLVYFGAAANLTLNTNETKDLTPTEVDRIVNASNNVPLLNSSIGLFFALSRKLENDTILGGSITVERNNAVIMGINNTVIKESTKSLIIESNITTGVILDDESLDDNISIKVFIPGENVHYQNLDTSNNKSVISQVIVFNVERQTINYSIKVSLYLQDLQTQELRENGKYLCSFFNTTTSKWENTGCSKPIYNTTLSRHECTCDHLTTFALIWLPNGPLSKDLSSQDIASLIFQSISIICFIIVITHSTIVRLHNPLLTMKAHDLLPLISSASTTILFIFFIALGMTVYTQTPSENETKCFLNSSILMFFVYFFLIFMFCTKTSIGYFNYLRFVRLFPEPPRRQLFVFIIVSFFISIICTSFAIGFNSNPSYNITQLYPYKLCWFTRDVFYYFVIIPIGIFLLLNFITIILVIRRIVHHVRYATTRHQSYERMKQFILVLLSSCITQGVGWLIGPIITFVQSEVGNVLSWVFIICNGLEGLWTILLYIIIWLRHLDQPKRVTDSKEFIKQSSSRKKESKGKFKISRISRRKSKDNRRNDSDLEIDSIDLEDINRFSNATEV</sequence>
<dbReference type="Proteomes" id="UP000663838">
    <property type="component" value="Unassembled WGS sequence"/>
</dbReference>
<feature type="transmembrane region" description="Helical" evidence="6">
    <location>
        <begin position="639"/>
        <end position="664"/>
    </location>
</feature>
<feature type="transmembrane region" description="Helical" evidence="6">
    <location>
        <begin position="548"/>
        <end position="572"/>
    </location>
</feature>
<keyword evidence="2 6" id="KW-0812">Transmembrane</keyword>
<feature type="transmembrane region" description="Helical" evidence="6">
    <location>
        <begin position="512"/>
        <end position="536"/>
    </location>
</feature>
<dbReference type="GO" id="GO:0005886">
    <property type="term" value="C:plasma membrane"/>
    <property type="evidence" value="ECO:0007669"/>
    <property type="project" value="TreeGrafter"/>
</dbReference>
<keyword evidence="3 6" id="KW-1133">Transmembrane helix</keyword>
<evidence type="ECO:0000256" key="2">
    <source>
        <dbReference type="ARBA" id="ARBA00022692"/>
    </source>
</evidence>
<feature type="domain" description="G-protein coupled receptors family 2 profile 2" evidence="7">
    <location>
        <begin position="429"/>
        <end position="694"/>
    </location>
</feature>
<evidence type="ECO:0000256" key="3">
    <source>
        <dbReference type="ARBA" id="ARBA00022989"/>
    </source>
</evidence>
<name>A0A820UYI3_9BILA</name>
<feature type="transmembrane region" description="Helical" evidence="6">
    <location>
        <begin position="670"/>
        <end position="693"/>
    </location>
</feature>
<evidence type="ECO:0000313" key="10">
    <source>
        <dbReference type="Proteomes" id="UP000663838"/>
    </source>
</evidence>
<protein>
    <recommendedName>
        <fullName evidence="7">G-protein coupled receptors family 2 profile 2 domain-containing protein</fullName>
    </recommendedName>
</protein>
<gene>
    <name evidence="8" type="ORF">KIK155_LOCUS9384</name>
    <name evidence="9" type="ORF">TOA249_LOCUS2762</name>
</gene>
<evidence type="ECO:0000256" key="5">
    <source>
        <dbReference type="SAM" id="MobiDB-lite"/>
    </source>
</evidence>
<feature type="compositionally biased region" description="Basic residues" evidence="5">
    <location>
        <begin position="715"/>
        <end position="737"/>
    </location>
</feature>
<dbReference type="PROSITE" id="PS50261">
    <property type="entry name" value="G_PROTEIN_RECEP_F2_4"/>
    <property type="match status" value="1"/>
</dbReference>
<dbReference type="Gene3D" id="1.20.1070.10">
    <property type="entry name" value="Rhodopsin 7-helix transmembrane proteins"/>
    <property type="match status" value="1"/>
</dbReference>
<dbReference type="InterPro" id="IPR017981">
    <property type="entry name" value="GPCR_2-like_7TM"/>
</dbReference>
<dbReference type="Gene3D" id="2.60.220.50">
    <property type="match status" value="1"/>
</dbReference>
<dbReference type="EMBL" id="CAJNYV010001319">
    <property type="protein sequence ID" value="CAF3414938.1"/>
    <property type="molecule type" value="Genomic_DNA"/>
</dbReference>
<evidence type="ECO:0000259" key="7">
    <source>
        <dbReference type="PROSITE" id="PS50261"/>
    </source>
</evidence>
<dbReference type="PANTHER" id="PTHR12011:SF471">
    <property type="entry name" value="G-PROTEIN COUPLED RECEPTORS FAMILY 2 PROFILE 2 DOMAIN-CONTAINING PROTEIN"/>
    <property type="match status" value="1"/>
</dbReference>
<comment type="caution">
    <text evidence="9">The sequence shown here is derived from an EMBL/GenBank/DDBJ whole genome shotgun (WGS) entry which is preliminary data.</text>
</comment>
<dbReference type="GO" id="GO:0004930">
    <property type="term" value="F:G protein-coupled receptor activity"/>
    <property type="evidence" value="ECO:0007669"/>
    <property type="project" value="TreeGrafter"/>
</dbReference>
<feature type="transmembrane region" description="Helical" evidence="6">
    <location>
        <begin position="468"/>
        <end position="492"/>
    </location>
</feature>
<dbReference type="GO" id="GO:0007166">
    <property type="term" value="P:cell surface receptor signaling pathway"/>
    <property type="evidence" value="ECO:0007669"/>
    <property type="project" value="InterPro"/>
</dbReference>
<evidence type="ECO:0000313" key="9">
    <source>
        <dbReference type="EMBL" id="CAF4492841.1"/>
    </source>
</evidence>
<dbReference type="Pfam" id="PF01825">
    <property type="entry name" value="GPS"/>
    <property type="match status" value="1"/>
</dbReference>
<dbReference type="Proteomes" id="UP000663865">
    <property type="component" value="Unassembled WGS sequence"/>
</dbReference>
<comment type="subcellular location">
    <subcellularLocation>
        <location evidence="1">Membrane</location>
        <topology evidence="1">Multi-pass membrane protein</topology>
    </subcellularLocation>
</comment>
<evidence type="ECO:0000256" key="1">
    <source>
        <dbReference type="ARBA" id="ARBA00004141"/>
    </source>
</evidence>
<organism evidence="9 10">
    <name type="scientific">Rotaria socialis</name>
    <dbReference type="NCBI Taxonomy" id="392032"/>
    <lineage>
        <taxon>Eukaryota</taxon>
        <taxon>Metazoa</taxon>
        <taxon>Spiralia</taxon>
        <taxon>Gnathifera</taxon>
        <taxon>Rotifera</taxon>
        <taxon>Eurotatoria</taxon>
        <taxon>Bdelloidea</taxon>
        <taxon>Philodinida</taxon>
        <taxon>Philodinidae</taxon>
        <taxon>Rotaria</taxon>
    </lineage>
</organism>
<proteinExistence type="predicted"/>
<dbReference type="GO" id="GO:0007189">
    <property type="term" value="P:adenylate cyclase-activating G protein-coupled receptor signaling pathway"/>
    <property type="evidence" value="ECO:0007669"/>
    <property type="project" value="TreeGrafter"/>
</dbReference>
<reference evidence="9" key="1">
    <citation type="submission" date="2021-02" db="EMBL/GenBank/DDBJ databases">
        <authorList>
            <person name="Nowell W R."/>
        </authorList>
    </citation>
    <scope>NUCLEOTIDE SEQUENCE</scope>
</reference>
<feature type="transmembrane region" description="Helical" evidence="6">
    <location>
        <begin position="592"/>
        <end position="616"/>
    </location>
</feature>
<dbReference type="AlphaFoldDB" id="A0A820UYI3"/>
<evidence type="ECO:0000313" key="8">
    <source>
        <dbReference type="EMBL" id="CAF3414938.1"/>
    </source>
</evidence>